<feature type="region of interest" description="Disordered" evidence="1">
    <location>
        <begin position="1"/>
        <end position="262"/>
    </location>
</feature>
<feature type="non-terminal residue" evidence="2">
    <location>
        <position position="404"/>
    </location>
</feature>
<keyword evidence="2" id="KW-0830">Ubiquinone</keyword>
<feature type="region of interest" description="Disordered" evidence="1">
    <location>
        <begin position="281"/>
        <end position="308"/>
    </location>
</feature>
<feature type="compositionally biased region" description="Basic residues" evidence="1">
    <location>
        <begin position="32"/>
        <end position="83"/>
    </location>
</feature>
<feature type="compositionally biased region" description="Basic residues" evidence="1">
    <location>
        <begin position="123"/>
        <end position="132"/>
    </location>
</feature>
<feature type="compositionally biased region" description="Low complexity" evidence="1">
    <location>
        <begin position="252"/>
        <end position="262"/>
    </location>
</feature>
<reference evidence="2" key="1">
    <citation type="submission" date="2020-02" db="EMBL/GenBank/DDBJ databases">
        <authorList>
            <person name="Meier V. D."/>
        </authorList>
    </citation>
    <scope>NUCLEOTIDE SEQUENCE</scope>
    <source>
        <strain evidence="2">AVDCRST_MAG54</strain>
    </source>
</reference>
<dbReference type="EMBL" id="CADCTH010000414">
    <property type="protein sequence ID" value="CAA9275385.1"/>
    <property type="molecule type" value="Genomic_DNA"/>
</dbReference>
<feature type="compositionally biased region" description="Basic and acidic residues" evidence="1">
    <location>
        <begin position="87"/>
        <end position="99"/>
    </location>
</feature>
<dbReference type="GO" id="GO:0016491">
    <property type="term" value="F:oxidoreductase activity"/>
    <property type="evidence" value="ECO:0007669"/>
    <property type="project" value="UniProtKB-KW"/>
</dbReference>
<keyword evidence="2" id="KW-0560">Oxidoreductase</keyword>
<feature type="compositionally biased region" description="Low complexity" evidence="1">
    <location>
        <begin position="184"/>
        <end position="197"/>
    </location>
</feature>
<evidence type="ECO:0000313" key="2">
    <source>
        <dbReference type="EMBL" id="CAA9275385.1"/>
    </source>
</evidence>
<accession>A0A6J4JAY4</accession>
<feature type="compositionally biased region" description="Basic and acidic residues" evidence="1">
    <location>
        <begin position="368"/>
        <end position="384"/>
    </location>
</feature>
<dbReference type="AlphaFoldDB" id="A0A6J4JAY4"/>
<name>A0A6J4JAY4_9PSEU</name>
<sequence>DGDPTPGDPGGPRLGQGAGRRRWRLGGPARRPAARRRRRGRRGRGRRRRRDVRPPARRAHRRRHPPGHARRTHRDRPRGHRAGPRGAGEHRGGDARDDPPPGLAHPRRPRGAGARGRDDPRRPARRGHTRAGRHPDDLLGPQHGPDQRVPGVRGRGRGLPHARPVVRAPMRGRHGGQDRHREGQAQPAHGAGAARVVGGHGPRHRRRAALDDRLRRRHGALRPARSPGRGRRARPSPPGAPPRPRRGHGGHRAPAGQGRQRPLRARLLALRPLLQVRQRVRQRRPVHVRDHRGRARVRRPHRHRVRRHAAGVGVRVLRQLHRRVPHRGADLAQRVRAARGRRLAPRGADDDHHHLLVLRGRVQPRAARPAEPDRQRHEPRRPLGDPRAPVHQGPVRVPARAEPV</sequence>
<gene>
    <name evidence="2" type="ORF">AVDCRST_MAG54-3245</name>
</gene>
<dbReference type="EC" id="1.6.5.3" evidence="2"/>
<evidence type="ECO:0000256" key="1">
    <source>
        <dbReference type="SAM" id="MobiDB-lite"/>
    </source>
</evidence>
<protein>
    <submittedName>
        <fullName evidence="2">NADH-ubiquinone oxidoreductase chain G2 Formate dehydrogenase putative subunit</fullName>
        <ecNumber evidence="2">1.2.1.2</ecNumber>
        <ecNumber evidence="2">1.6.5.3</ecNumber>
    </submittedName>
</protein>
<feature type="compositionally biased region" description="Gly residues" evidence="1">
    <location>
        <begin position="8"/>
        <end position="18"/>
    </location>
</feature>
<feature type="non-terminal residue" evidence="2">
    <location>
        <position position="1"/>
    </location>
</feature>
<feature type="region of interest" description="Disordered" evidence="1">
    <location>
        <begin position="343"/>
        <end position="404"/>
    </location>
</feature>
<organism evidence="2">
    <name type="scientific">uncultured Actinomycetospora sp</name>
    <dbReference type="NCBI Taxonomy" id="1135996"/>
    <lineage>
        <taxon>Bacteria</taxon>
        <taxon>Bacillati</taxon>
        <taxon>Actinomycetota</taxon>
        <taxon>Actinomycetes</taxon>
        <taxon>Pseudonocardiales</taxon>
        <taxon>Pseudonocardiaceae</taxon>
        <taxon>Actinomycetospora</taxon>
        <taxon>environmental samples</taxon>
    </lineage>
</organism>
<proteinExistence type="predicted"/>
<dbReference type="EC" id="1.2.1.2" evidence="2"/>